<dbReference type="Gene3D" id="1.25.40.390">
    <property type="match status" value="1"/>
</dbReference>
<evidence type="ECO:0000259" key="6">
    <source>
        <dbReference type="Pfam" id="PF07980"/>
    </source>
</evidence>
<name>A0A9X2XSS3_9BACT</name>
<dbReference type="EMBL" id="JAOTIF010000001">
    <property type="protein sequence ID" value="MCU7547780.1"/>
    <property type="molecule type" value="Genomic_DNA"/>
</dbReference>
<evidence type="ECO:0000313" key="9">
    <source>
        <dbReference type="Proteomes" id="UP001155483"/>
    </source>
</evidence>
<comment type="similarity">
    <text evidence="2">Belongs to the SusD family.</text>
</comment>
<sequence>MIKYTYKKTGLNPVIFLFLSVLILAGSSCKKYIYEAPITSTYGAKFWTSEQSVEQASLAMYVQLRSCLRTGSSHFVFGDLTTDLFHCSYNANWTLNAVKSSNSPAFNYSYVPYREGDLQDWSRFYRLIAQCNLVLQNVPAMADGLFSSKAVKDSYVSEALFIRAYAYFYMIRVWGDPVHVTKTYNDVDYGNIPPVPRSPENQVLDSCLKDLRVASGYLNYANGDRSKSIRANKGSAYALMGHIFAWKHQYDSAHVYCSKVINEGGYSLEPMNTYSNIWAGQKSAESIFELPMVATNSSLTSETDGGFFSVFLKGEVLNNTKQNCWVIPNGGTTNYLFSDHNDARFTKLLQPVAATNGDEAGYMLLKYSNIQYKNPQDKTGLYANNNLVLLRLSDILLLDAEALASTGNVEGARNLLKQTQIRAGINSYANPATAYDMLDEIIVERGRELMGEGCWFYDLVRTNEAQGWLPAVGYPTDRVTPANKGYYWPLDMNTLFPYDNLLTQNPWWMKHK</sequence>
<proteinExistence type="inferred from homology"/>
<keyword evidence="3" id="KW-0732">Signal</keyword>
<evidence type="ECO:0000256" key="5">
    <source>
        <dbReference type="ARBA" id="ARBA00023237"/>
    </source>
</evidence>
<dbReference type="InterPro" id="IPR033985">
    <property type="entry name" value="SusD-like_N"/>
</dbReference>
<reference evidence="8" key="2">
    <citation type="submission" date="2023-04" db="EMBL/GenBank/DDBJ databases">
        <title>Paracnuella aquatica gen. nov., sp. nov., a member of the family Chitinophagaceae isolated from a hot spring.</title>
        <authorList>
            <person name="Wang C."/>
        </authorList>
    </citation>
    <scope>NUCLEOTIDE SEQUENCE</scope>
    <source>
        <strain evidence="8">LB-8</strain>
    </source>
</reference>
<keyword evidence="9" id="KW-1185">Reference proteome</keyword>
<accession>A0A9X2XSS3</accession>
<dbReference type="InterPro" id="IPR012944">
    <property type="entry name" value="SusD_RagB_dom"/>
</dbReference>
<feature type="domain" description="RagB/SusD" evidence="6">
    <location>
        <begin position="354"/>
        <end position="479"/>
    </location>
</feature>
<evidence type="ECO:0000256" key="4">
    <source>
        <dbReference type="ARBA" id="ARBA00023136"/>
    </source>
</evidence>
<evidence type="ECO:0000256" key="1">
    <source>
        <dbReference type="ARBA" id="ARBA00004442"/>
    </source>
</evidence>
<reference evidence="8" key="1">
    <citation type="submission" date="2022-09" db="EMBL/GenBank/DDBJ databases">
        <authorList>
            <person name="Yuan C."/>
            <person name="Ke Z."/>
        </authorList>
    </citation>
    <scope>NUCLEOTIDE SEQUENCE</scope>
    <source>
        <strain evidence="8">LB-8</strain>
    </source>
</reference>
<dbReference type="AlphaFoldDB" id="A0A9X2XSS3"/>
<protein>
    <submittedName>
        <fullName evidence="8">RagB/SusD family nutrient uptake outer membrane protein</fullName>
    </submittedName>
</protein>
<dbReference type="RefSeq" id="WP_279295225.1">
    <property type="nucleotide sequence ID" value="NZ_JAOTIF010000001.1"/>
</dbReference>
<dbReference type="Pfam" id="PF07980">
    <property type="entry name" value="SusD_RagB"/>
    <property type="match status" value="1"/>
</dbReference>
<evidence type="ECO:0000256" key="3">
    <source>
        <dbReference type="ARBA" id="ARBA00022729"/>
    </source>
</evidence>
<feature type="domain" description="SusD-like N-terminal" evidence="7">
    <location>
        <begin position="105"/>
        <end position="243"/>
    </location>
</feature>
<gene>
    <name evidence="8" type="ORF">OCK74_01580</name>
</gene>
<dbReference type="Pfam" id="PF14322">
    <property type="entry name" value="SusD-like_3"/>
    <property type="match status" value="1"/>
</dbReference>
<evidence type="ECO:0000259" key="7">
    <source>
        <dbReference type="Pfam" id="PF14322"/>
    </source>
</evidence>
<dbReference type="PROSITE" id="PS51257">
    <property type="entry name" value="PROKAR_LIPOPROTEIN"/>
    <property type="match status" value="1"/>
</dbReference>
<comment type="caution">
    <text evidence="8">The sequence shown here is derived from an EMBL/GenBank/DDBJ whole genome shotgun (WGS) entry which is preliminary data.</text>
</comment>
<comment type="subcellular location">
    <subcellularLocation>
        <location evidence="1">Cell outer membrane</location>
    </subcellularLocation>
</comment>
<organism evidence="8 9">
    <name type="scientific">Paraflavisolibacter caeni</name>
    <dbReference type="NCBI Taxonomy" id="2982496"/>
    <lineage>
        <taxon>Bacteria</taxon>
        <taxon>Pseudomonadati</taxon>
        <taxon>Bacteroidota</taxon>
        <taxon>Chitinophagia</taxon>
        <taxon>Chitinophagales</taxon>
        <taxon>Chitinophagaceae</taxon>
        <taxon>Paraflavisolibacter</taxon>
    </lineage>
</organism>
<keyword evidence="4" id="KW-0472">Membrane</keyword>
<dbReference type="InterPro" id="IPR011990">
    <property type="entry name" value="TPR-like_helical_dom_sf"/>
</dbReference>
<evidence type="ECO:0000256" key="2">
    <source>
        <dbReference type="ARBA" id="ARBA00006275"/>
    </source>
</evidence>
<dbReference type="Proteomes" id="UP001155483">
    <property type="component" value="Unassembled WGS sequence"/>
</dbReference>
<dbReference type="SUPFAM" id="SSF48452">
    <property type="entry name" value="TPR-like"/>
    <property type="match status" value="1"/>
</dbReference>
<dbReference type="GO" id="GO:0009279">
    <property type="term" value="C:cell outer membrane"/>
    <property type="evidence" value="ECO:0007669"/>
    <property type="project" value="UniProtKB-SubCell"/>
</dbReference>
<keyword evidence="5" id="KW-0998">Cell outer membrane</keyword>
<evidence type="ECO:0000313" key="8">
    <source>
        <dbReference type="EMBL" id="MCU7547780.1"/>
    </source>
</evidence>